<reference evidence="1" key="2">
    <citation type="journal article" date="2015" name="Fish Shellfish Immunol.">
        <title>Early steps in the European eel (Anguilla anguilla)-Vibrio vulnificus interaction in the gills: Role of the RtxA13 toxin.</title>
        <authorList>
            <person name="Callol A."/>
            <person name="Pajuelo D."/>
            <person name="Ebbesson L."/>
            <person name="Teles M."/>
            <person name="MacKenzie S."/>
            <person name="Amaro C."/>
        </authorList>
    </citation>
    <scope>NUCLEOTIDE SEQUENCE</scope>
</reference>
<dbReference type="EMBL" id="GBXM01062013">
    <property type="protein sequence ID" value="JAH46564.1"/>
    <property type="molecule type" value="Transcribed_RNA"/>
</dbReference>
<sequence>MTLVRYTSGSYTVTHLSVGSAV</sequence>
<accession>A0A0E9SYY4</accession>
<dbReference type="AlphaFoldDB" id="A0A0E9SYY4"/>
<name>A0A0E9SYY4_ANGAN</name>
<proteinExistence type="predicted"/>
<protein>
    <submittedName>
        <fullName evidence="1">Uncharacterized protein</fullName>
    </submittedName>
</protein>
<reference evidence="1" key="1">
    <citation type="submission" date="2014-11" db="EMBL/GenBank/DDBJ databases">
        <authorList>
            <person name="Amaro Gonzalez C."/>
        </authorList>
    </citation>
    <scope>NUCLEOTIDE SEQUENCE</scope>
</reference>
<evidence type="ECO:0000313" key="1">
    <source>
        <dbReference type="EMBL" id="JAH46564.1"/>
    </source>
</evidence>
<organism evidence="1">
    <name type="scientific">Anguilla anguilla</name>
    <name type="common">European freshwater eel</name>
    <name type="synonym">Muraena anguilla</name>
    <dbReference type="NCBI Taxonomy" id="7936"/>
    <lineage>
        <taxon>Eukaryota</taxon>
        <taxon>Metazoa</taxon>
        <taxon>Chordata</taxon>
        <taxon>Craniata</taxon>
        <taxon>Vertebrata</taxon>
        <taxon>Euteleostomi</taxon>
        <taxon>Actinopterygii</taxon>
        <taxon>Neopterygii</taxon>
        <taxon>Teleostei</taxon>
        <taxon>Anguilliformes</taxon>
        <taxon>Anguillidae</taxon>
        <taxon>Anguilla</taxon>
    </lineage>
</organism>